<organism evidence="3">
    <name type="scientific">Sesamum radiatum</name>
    <name type="common">Black benniseed</name>
    <dbReference type="NCBI Taxonomy" id="300843"/>
    <lineage>
        <taxon>Eukaryota</taxon>
        <taxon>Viridiplantae</taxon>
        <taxon>Streptophyta</taxon>
        <taxon>Embryophyta</taxon>
        <taxon>Tracheophyta</taxon>
        <taxon>Spermatophyta</taxon>
        <taxon>Magnoliopsida</taxon>
        <taxon>eudicotyledons</taxon>
        <taxon>Gunneridae</taxon>
        <taxon>Pentapetalae</taxon>
        <taxon>asterids</taxon>
        <taxon>lamiids</taxon>
        <taxon>Lamiales</taxon>
        <taxon>Pedaliaceae</taxon>
        <taxon>Sesamum</taxon>
    </lineage>
</organism>
<reference evidence="3" key="2">
    <citation type="journal article" date="2024" name="Plant">
        <title>Genomic evolution and insights into agronomic trait innovations of Sesamum species.</title>
        <authorList>
            <person name="Miao H."/>
            <person name="Wang L."/>
            <person name="Qu L."/>
            <person name="Liu H."/>
            <person name="Sun Y."/>
            <person name="Le M."/>
            <person name="Wang Q."/>
            <person name="Wei S."/>
            <person name="Zheng Y."/>
            <person name="Lin W."/>
            <person name="Duan Y."/>
            <person name="Cao H."/>
            <person name="Xiong S."/>
            <person name="Wang X."/>
            <person name="Wei L."/>
            <person name="Li C."/>
            <person name="Ma Q."/>
            <person name="Ju M."/>
            <person name="Zhao R."/>
            <person name="Li G."/>
            <person name="Mu C."/>
            <person name="Tian Q."/>
            <person name="Mei H."/>
            <person name="Zhang T."/>
            <person name="Gao T."/>
            <person name="Zhang H."/>
        </authorList>
    </citation>
    <scope>NUCLEOTIDE SEQUENCE</scope>
    <source>
        <strain evidence="3">G02</strain>
    </source>
</reference>
<reference evidence="3" key="1">
    <citation type="submission" date="2020-06" db="EMBL/GenBank/DDBJ databases">
        <authorList>
            <person name="Li T."/>
            <person name="Hu X."/>
            <person name="Zhang T."/>
            <person name="Song X."/>
            <person name="Zhang H."/>
            <person name="Dai N."/>
            <person name="Sheng W."/>
            <person name="Hou X."/>
            <person name="Wei L."/>
        </authorList>
    </citation>
    <scope>NUCLEOTIDE SEQUENCE</scope>
    <source>
        <strain evidence="3">G02</strain>
        <tissue evidence="3">Leaf</tissue>
    </source>
</reference>
<dbReference type="FunFam" id="3.90.1150.10:FF:000038">
    <property type="entry name" value="1-aminocyclopropane-1-carboxylate synthase 2"/>
    <property type="match status" value="1"/>
</dbReference>
<dbReference type="Gene3D" id="3.90.1150.10">
    <property type="entry name" value="Aspartate Aminotransferase, domain 1"/>
    <property type="match status" value="1"/>
</dbReference>
<evidence type="ECO:0000256" key="1">
    <source>
        <dbReference type="ARBA" id="ARBA00022898"/>
    </source>
</evidence>
<dbReference type="Pfam" id="PF00155">
    <property type="entry name" value="Aminotran_1_2"/>
    <property type="match status" value="1"/>
</dbReference>
<dbReference type="AlphaFoldDB" id="A0AAW2LA37"/>
<accession>A0AAW2LA37</accession>
<evidence type="ECO:0000259" key="2">
    <source>
        <dbReference type="Pfam" id="PF00155"/>
    </source>
</evidence>
<name>A0AAW2LA37_SESRA</name>
<dbReference type="EMBL" id="JACGWJ010000025">
    <property type="protein sequence ID" value="KAL0315738.1"/>
    <property type="molecule type" value="Genomic_DNA"/>
</dbReference>
<gene>
    <name evidence="3" type="ORF">Sradi_5452000</name>
</gene>
<sequence length="134" mass="15625">MLSDKSFTENYIKTNRRRLKKRYQMIVDGLKSVGIECLRGNAGLFCWMNLSSLLEKPTKEQELALWKLILHEVKINISPGSSCHCSEPGWFRVCFANMSEQTLKVALRRIHEFMERRNNVKSVDVYSSNQFFSS</sequence>
<dbReference type="SUPFAM" id="SSF53383">
    <property type="entry name" value="PLP-dependent transferases"/>
    <property type="match status" value="1"/>
</dbReference>
<evidence type="ECO:0000313" key="3">
    <source>
        <dbReference type="EMBL" id="KAL0315738.1"/>
    </source>
</evidence>
<proteinExistence type="predicted"/>
<dbReference type="InterPro" id="IPR050478">
    <property type="entry name" value="Ethylene_sulfur-biosynth"/>
</dbReference>
<keyword evidence="1" id="KW-0663">Pyridoxal phosphate</keyword>
<dbReference type="InterPro" id="IPR015422">
    <property type="entry name" value="PyrdxlP-dep_Trfase_small"/>
</dbReference>
<dbReference type="PANTHER" id="PTHR43795">
    <property type="entry name" value="BIFUNCTIONAL ASPARTATE AMINOTRANSFERASE AND GLUTAMATE/ASPARTATE-PREPHENATE AMINOTRANSFERASE-RELATED"/>
    <property type="match status" value="1"/>
</dbReference>
<dbReference type="PANTHER" id="PTHR43795:SF39">
    <property type="entry name" value="AMINOTRANSFERASE CLASS I_CLASSII DOMAIN-CONTAINING PROTEIN"/>
    <property type="match status" value="1"/>
</dbReference>
<feature type="domain" description="Aminotransferase class I/classII large" evidence="2">
    <location>
        <begin position="1"/>
        <end position="110"/>
    </location>
</feature>
<dbReference type="InterPro" id="IPR015424">
    <property type="entry name" value="PyrdxlP-dep_Trfase"/>
</dbReference>
<dbReference type="GO" id="GO:0006520">
    <property type="term" value="P:amino acid metabolic process"/>
    <property type="evidence" value="ECO:0007669"/>
    <property type="project" value="TreeGrafter"/>
</dbReference>
<dbReference type="GO" id="GO:0008483">
    <property type="term" value="F:transaminase activity"/>
    <property type="evidence" value="ECO:0007669"/>
    <property type="project" value="TreeGrafter"/>
</dbReference>
<dbReference type="InterPro" id="IPR004839">
    <property type="entry name" value="Aminotransferase_I/II_large"/>
</dbReference>
<comment type="caution">
    <text evidence="3">The sequence shown here is derived from an EMBL/GenBank/DDBJ whole genome shotgun (WGS) entry which is preliminary data.</text>
</comment>
<dbReference type="GO" id="GO:0030170">
    <property type="term" value="F:pyridoxal phosphate binding"/>
    <property type="evidence" value="ECO:0007669"/>
    <property type="project" value="InterPro"/>
</dbReference>
<protein>
    <submittedName>
        <fullName evidence="3">1-aminocyclopropane-1-carboxylate synthase 7</fullName>
    </submittedName>
</protein>